<organism evidence="2 3">
    <name type="scientific">Steinernema glaseri</name>
    <dbReference type="NCBI Taxonomy" id="37863"/>
    <lineage>
        <taxon>Eukaryota</taxon>
        <taxon>Metazoa</taxon>
        <taxon>Ecdysozoa</taxon>
        <taxon>Nematoda</taxon>
        <taxon>Chromadorea</taxon>
        <taxon>Rhabditida</taxon>
        <taxon>Tylenchina</taxon>
        <taxon>Panagrolaimomorpha</taxon>
        <taxon>Strongyloidoidea</taxon>
        <taxon>Steinernematidae</taxon>
        <taxon>Steinernema</taxon>
    </lineage>
</organism>
<evidence type="ECO:0000313" key="3">
    <source>
        <dbReference type="WBParaSite" id="L893_g20015.t1"/>
    </source>
</evidence>
<keyword evidence="2" id="KW-1185">Reference proteome</keyword>
<name>A0A1I7YV01_9BILA</name>
<reference evidence="3" key="1">
    <citation type="submission" date="2016-11" db="UniProtKB">
        <authorList>
            <consortium name="WormBaseParasite"/>
        </authorList>
    </citation>
    <scope>IDENTIFICATION</scope>
</reference>
<accession>A0A1I7YV01</accession>
<dbReference type="AlphaFoldDB" id="A0A1I7YV01"/>
<feature type="region of interest" description="Disordered" evidence="1">
    <location>
        <begin position="105"/>
        <end position="142"/>
    </location>
</feature>
<protein>
    <submittedName>
        <fullName evidence="3">Uncharacterized protein</fullName>
    </submittedName>
</protein>
<feature type="compositionally biased region" description="Basic residues" evidence="1">
    <location>
        <begin position="113"/>
        <end position="122"/>
    </location>
</feature>
<dbReference type="Proteomes" id="UP000095287">
    <property type="component" value="Unplaced"/>
</dbReference>
<evidence type="ECO:0000313" key="2">
    <source>
        <dbReference type="Proteomes" id="UP000095287"/>
    </source>
</evidence>
<dbReference type="WBParaSite" id="L893_g20015.t1">
    <property type="protein sequence ID" value="L893_g20015.t1"/>
    <property type="gene ID" value="L893_g20015"/>
</dbReference>
<sequence length="142" mass="15995">MLSVTSRPPQHTLHSRKPIVHATSKRAQSTAKTHKIKTRILTRGKGELCPCGDKESFPARSSSSSRSSRRLRGIGSVGDPERLTTKTLRRSGMSTITRARLRRAEELESTPQTRRRRSRIRRIVSPVTHTPPWGRLGGTPRR</sequence>
<proteinExistence type="predicted"/>
<feature type="compositionally biased region" description="Basic residues" evidence="1">
    <location>
        <begin position="32"/>
        <end position="42"/>
    </location>
</feature>
<feature type="region of interest" description="Disordered" evidence="1">
    <location>
        <begin position="1"/>
        <end position="82"/>
    </location>
</feature>
<evidence type="ECO:0000256" key="1">
    <source>
        <dbReference type="SAM" id="MobiDB-lite"/>
    </source>
</evidence>